<gene>
    <name evidence="2" type="ORF">DGYR_LOCUS1011</name>
</gene>
<dbReference type="OrthoDB" id="6162772at2759"/>
<evidence type="ECO:0000313" key="2">
    <source>
        <dbReference type="EMBL" id="CAD5111773.1"/>
    </source>
</evidence>
<evidence type="ECO:0000313" key="3">
    <source>
        <dbReference type="Proteomes" id="UP000549394"/>
    </source>
</evidence>
<dbReference type="EMBL" id="CAJFCJ010000002">
    <property type="protein sequence ID" value="CAD5111773.1"/>
    <property type="molecule type" value="Genomic_DNA"/>
</dbReference>
<reference evidence="2 3" key="1">
    <citation type="submission" date="2020-08" db="EMBL/GenBank/DDBJ databases">
        <authorList>
            <person name="Hejnol A."/>
        </authorList>
    </citation>
    <scope>NUCLEOTIDE SEQUENCE [LARGE SCALE GENOMIC DNA]</scope>
</reference>
<sequence>MLVDALHWERTLQHKGIAGRIGTPRNSTRRVSKPQYWRRDVDMNSTLNFTSRRARVRAVNDFFHKSNILTSLVRKGTESHSLTMVIVVASVLLFVTISITAAVIVFCKKRNAVFALQKAEQEDEAEYELDDINTDSDTDGTVSCENQITQVPGSPMVEINPLQNITSSALSFPDVTESPSRKCLLSRRSLSQNPSILEKYSAIIHETSDDSATDTASEFRQEDKRLRLLRLLNKHYYAFSTLLSGSSDIDSDNECRPNEDPPSYDSLQTSKCKSCGHCSSSTDPKSLRINLEPLPLKAFSNTRDEKGSPILSMLSPITPSVISPTISLPNAAVTPSAIDESIHL</sequence>
<organism evidence="2 3">
    <name type="scientific">Dimorphilus gyrociliatus</name>
    <dbReference type="NCBI Taxonomy" id="2664684"/>
    <lineage>
        <taxon>Eukaryota</taxon>
        <taxon>Metazoa</taxon>
        <taxon>Spiralia</taxon>
        <taxon>Lophotrochozoa</taxon>
        <taxon>Annelida</taxon>
        <taxon>Polychaeta</taxon>
        <taxon>Polychaeta incertae sedis</taxon>
        <taxon>Dinophilidae</taxon>
        <taxon>Dimorphilus</taxon>
    </lineage>
</organism>
<dbReference type="AlphaFoldDB" id="A0A7I8V643"/>
<proteinExistence type="predicted"/>
<keyword evidence="1" id="KW-1133">Transmembrane helix</keyword>
<name>A0A7I8V643_9ANNE</name>
<feature type="transmembrane region" description="Helical" evidence="1">
    <location>
        <begin position="82"/>
        <end position="107"/>
    </location>
</feature>
<keyword evidence="1" id="KW-0812">Transmembrane</keyword>
<evidence type="ECO:0000256" key="1">
    <source>
        <dbReference type="SAM" id="Phobius"/>
    </source>
</evidence>
<keyword evidence="3" id="KW-1185">Reference proteome</keyword>
<keyword evidence="1" id="KW-0472">Membrane</keyword>
<dbReference type="Proteomes" id="UP000549394">
    <property type="component" value="Unassembled WGS sequence"/>
</dbReference>
<protein>
    <submittedName>
        <fullName evidence="2">Uncharacterized protein</fullName>
    </submittedName>
</protein>
<accession>A0A7I8V643</accession>
<comment type="caution">
    <text evidence="2">The sequence shown here is derived from an EMBL/GenBank/DDBJ whole genome shotgun (WGS) entry which is preliminary data.</text>
</comment>